<dbReference type="GO" id="GO:0005524">
    <property type="term" value="F:ATP binding"/>
    <property type="evidence" value="ECO:0007669"/>
    <property type="project" value="UniProtKB-KW"/>
</dbReference>
<proteinExistence type="predicted"/>
<dbReference type="SMART" id="SM00382">
    <property type="entry name" value="AAA"/>
    <property type="match status" value="1"/>
</dbReference>
<dbReference type="Gene3D" id="3.40.50.300">
    <property type="entry name" value="P-loop containing nucleotide triphosphate hydrolases"/>
    <property type="match status" value="1"/>
</dbReference>
<dbReference type="Pfam" id="PF00005">
    <property type="entry name" value="ABC_tran"/>
    <property type="match status" value="1"/>
</dbReference>
<evidence type="ECO:0000256" key="1">
    <source>
        <dbReference type="ARBA" id="ARBA00022448"/>
    </source>
</evidence>
<evidence type="ECO:0000256" key="2">
    <source>
        <dbReference type="ARBA" id="ARBA00022741"/>
    </source>
</evidence>
<dbReference type="Proteomes" id="UP000464086">
    <property type="component" value="Chromosome"/>
</dbReference>
<evidence type="ECO:0000313" key="6">
    <source>
        <dbReference type="Proteomes" id="UP000464086"/>
    </source>
</evidence>
<feature type="domain" description="ABC transporter" evidence="4">
    <location>
        <begin position="11"/>
        <end position="246"/>
    </location>
</feature>
<gene>
    <name evidence="5" type="ORF">GS397_06055</name>
</gene>
<accession>A0A6P1GEP9</accession>
<keyword evidence="1" id="KW-0813">Transport</keyword>
<protein>
    <submittedName>
        <fullName evidence="5">ATP-binding cassette domain-containing protein</fullName>
    </submittedName>
</protein>
<dbReference type="AlphaFoldDB" id="A0A6P1GEP9"/>
<dbReference type="PANTHER" id="PTHR43023:SF3">
    <property type="entry name" value="PROTEIN TRIGALACTOSYLDIACYLGLYCEROL 3, CHLOROPLASTIC"/>
    <property type="match status" value="1"/>
</dbReference>
<dbReference type="PROSITE" id="PS50893">
    <property type="entry name" value="ABC_TRANSPORTER_2"/>
    <property type="match status" value="1"/>
</dbReference>
<dbReference type="PANTHER" id="PTHR43023">
    <property type="entry name" value="PROTEIN TRIGALACTOSYLDIACYLGLYCEROL 3, CHLOROPLASTIC"/>
    <property type="match status" value="1"/>
</dbReference>
<keyword evidence="2" id="KW-0547">Nucleotide-binding</keyword>
<dbReference type="PROSITE" id="PS00211">
    <property type="entry name" value="ABC_TRANSPORTER_1"/>
    <property type="match status" value="1"/>
</dbReference>
<keyword evidence="3 5" id="KW-0067">ATP-binding</keyword>
<dbReference type="InterPro" id="IPR003593">
    <property type="entry name" value="AAA+_ATPase"/>
</dbReference>
<dbReference type="SUPFAM" id="SSF52540">
    <property type="entry name" value="P-loop containing nucleoside triphosphate hydrolases"/>
    <property type="match status" value="1"/>
</dbReference>
<dbReference type="InterPro" id="IPR003439">
    <property type="entry name" value="ABC_transporter-like_ATP-bd"/>
</dbReference>
<reference evidence="5 6" key="1">
    <citation type="submission" date="2019-12" db="EMBL/GenBank/DDBJ databases">
        <title>Functional and genomic insights into the Sphingobium yanoikuyae YC-JY1, a bacterium efficiently degrading bisphenol A.</title>
        <authorList>
            <person name="Jia Y."/>
            <person name="Li X."/>
            <person name="Wang J."/>
            <person name="Eltoukhy A."/>
            <person name="Lamraoui I."/>
            <person name="Yan Y."/>
        </authorList>
    </citation>
    <scope>NUCLEOTIDE SEQUENCE [LARGE SCALE GENOMIC DNA]</scope>
    <source>
        <strain evidence="5 6">YC-JY1</strain>
    </source>
</reference>
<dbReference type="EMBL" id="CP047218">
    <property type="protein sequence ID" value="QHD66663.1"/>
    <property type="molecule type" value="Genomic_DNA"/>
</dbReference>
<sequence>MSGPGTDAPPIRVRGLRTAFGPKVIHEDLDLEVRSGEILGVVGGSGSGKSVLLNTILGLKQPDGGTVEILGRNIEDEDAQAWVGRHVGVMFQQGALFSFLTVQENVEAPLLEHSGLSLPIAADIARLKIRLAGLPPGAGALRPSELSGGMRKRAGVARALALDPAILFLDEPTAGLDPIGANEFDELIRTLRDALGLTVFIITHDLDTLYAICDRVAVLADRKVVAVAPVADLERSEHPWIRRYFLGPRGRAAHDARKDR</sequence>
<evidence type="ECO:0000256" key="3">
    <source>
        <dbReference type="ARBA" id="ARBA00022840"/>
    </source>
</evidence>
<name>A0A6P1GEP9_SPHYA</name>
<dbReference type="GO" id="GO:0016887">
    <property type="term" value="F:ATP hydrolysis activity"/>
    <property type="evidence" value="ECO:0007669"/>
    <property type="project" value="InterPro"/>
</dbReference>
<evidence type="ECO:0000313" key="5">
    <source>
        <dbReference type="EMBL" id="QHD66663.1"/>
    </source>
</evidence>
<dbReference type="InterPro" id="IPR027417">
    <property type="entry name" value="P-loop_NTPase"/>
</dbReference>
<evidence type="ECO:0000259" key="4">
    <source>
        <dbReference type="PROSITE" id="PS50893"/>
    </source>
</evidence>
<dbReference type="InterPro" id="IPR017871">
    <property type="entry name" value="ABC_transporter-like_CS"/>
</dbReference>
<dbReference type="RefSeq" id="WP_159365946.1">
    <property type="nucleotide sequence ID" value="NZ_CP047218.1"/>
</dbReference>
<organism evidence="5 6">
    <name type="scientific">Sphingobium yanoikuyae</name>
    <name type="common">Sphingomonas yanoikuyae</name>
    <dbReference type="NCBI Taxonomy" id="13690"/>
    <lineage>
        <taxon>Bacteria</taxon>
        <taxon>Pseudomonadati</taxon>
        <taxon>Pseudomonadota</taxon>
        <taxon>Alphaproteobacteria</taxon>
        <taxon>Sphingomonadales</taxon>
        <taxon>Sphingomonadaceae</taxon>
        <taxon>Sphingobium</taxon>
    </lineage>
</organism>